<organism evidence="1 2">
    <name type="scientific">Naganishia onofrii</name>
    <dbReference type="NCBI Taxonomy" id="1851511"/>
    <lineage>
        <taxon>Eukaryota</taxon>
        <taxon>Fungi</taxon>
        <taxon>Dikarya</taxon>
        <taxon>Basidiomycota</taxon>
        <taxon>Agaricomycotina</taxon>
        <taxon>Tremellomycetes</taxon>
        <taxon>Filobasidiales</taxon>
        <taxon>Filobasidiaceae</taxon>
        <taxon>Naganishia</taxon>
    </lineage>
</organism>
<evidence type="ECO:0000313" key="2">
    <source>
        <dbReference type="Proteomes" id="UP001234202"/>
    </source>
</evidence>
<protein>
    <submittedName>
        <fullName evidence="1">Uncharacterized protein</fullName>
    </submittedName>
</protein>
<dbReference type="Proteomes" id="UP001234202">
    <property type="component" value="Unassembled WGS sequence"/>
</dbReference>
<comment type="caution">
    <text evidence="1">The sequence shown here is derived from an EMBL/GenBank/DDBJ whole genome shotgun (WGS) entry which is preliminary data.</text>
</comment>
<proteinExistence type="predicted"/>
<name>A0ACC2XWW8_9TREE</name>
<sequence length="350" mass="35770">MRFTTLATVSALVGAAGASAQVASPMDLLNYLSALLSPSCKATLQGVVASNSSVSQCINIPGLYPILMSNNGSIIPQVNTYLQSTCSMPACSDALITNTTQQVLSSCSTDLSNFGISNNTVRIIMDAYPTARKIACLSTNSTTLSNSTTSGYNATSNSTLCPIAVLDQVQAYLGVPLSTRYLSSLVLGGNSTAYNAITAIVNNRTVAAKLACNDCVHAAVDIVLEDYPQLENASFKVGNSSWLSGNGTSTTLPESYQSLCGVSVGANASLPKSINETAYNTTIGTNSTSSSINMTSSSIVGVGASSTGSASATGIASILPVSSVASAAPTATGVAARSAQEAKKRFVRWD</sequence>
<gene>
    <name evidence="1" type="ORF">QFC24_000175</name>
</gene>
<dbReference type="EMBL" id="JASBWV010000001">
    <property type="protein sequence ID" value="KAJ9127890.1"/>
    <property type="molecule type" value="Genomic_DNA"/>
</dbReference>
<keyword evidence="2" id="KW-1185">Reference proteome</keyword>
<evidence type="ECO:0000313" key="1">
    <source>
        <dbReference type="EMBL" id="KAJ9127890.1"/>
    </source>
</evidence>
<reference evidence="1" key="1">
    <citation type="submission" date="2023-04" db="EMBL/GenBank/DDBJ databases">
        <title>Draft Genome sequencing of Naganishia species isolated from polar environments using Oxford Nanopore Technology.</title>
        <authorList>
            <person name="Leo P."/>
            <person name="Venkateswaran K."/>
        </authorList>
    </citation>
    <scope>NUCLEOTIDE SEQUENCE</scope>
    <source>
        <strain evidence="1">DBVPG 5303</strain>
    </source>
</reference>
<accession>A0ACC2XWW8</accession>